<dbReference type="RefSeq" id="WP_168683731.1">
    <property type="nucleotide sequence ID" value="NZ_JAAXPF010000002.1"/>
</dbReference>
<evidence type="ECO:0000313" key="5">
    <source>
        <dbReference type="Proteomes" id="UP001549139"/>
    </source>
</evidence>
<feature type="region of interest" description="Disordered" evidence="1">
    <location>
        <begin position="1"/>
        <end position="23"/>
    </location>
</feature>
<dbReference type="AlphaFoldDB" id="A0A7X6LQ22"/>
<evidence type="ECO:0000313" key="4">
    <source>
        <dbReference type="Proteomes" id="UP000554284"/>
    </source>
</evidence>
<dbReference type="Proteomes" id="UP000554284">
    <property type="component" value="Unassembled WGS sequence"/>
</dbReference>
<proteinExistence type="predicted"/>
<comment type="caution">
    <text evidence="3">The sequence shown here is derived from an EMBL/GenBank/DDBJ whole genome shotgun (WGS) entry which is preliminary data.</text>
</comment>
<reference evidence="2 5" key="2">
    <citation type="submission" date="2024-06" db="EMBL/GenBank/DDBJ databases">
        <title>Sequencing the genomes of 1000 actinobacteria strains.</title>
        <authorList>
            <person name="Klenk H.-P."/>
        </authorList>
    </citation>
    <scope>NUCLEOTIDE SEQUENCE [LARGE SCALE GENOMIC DNA]</scope>
    <source>
        <strain evidence="2 5">DSM 44265</strain>
    </source>
</reference>
<evidence type="ECO:0000313" key="2">
    <source>
        <dbReference type="EMBL" id="MET3943883.1"/>
    </source>
</evidence>
<gene>
    <name evidence="3" type="ORF">HF989_02175</name>
    <name evidence="2" type="ORF">JOF50_000682</name>
</gene>
<organism evidence="3 4">
    <name type="scientific">Corynebacterium mucifaciens</name>
    <dbReference type="NCBI Taxonomy" id="57171"/>
    <lineage>
        <taxon>Bacteria</taxon>
        <taxon>Bacillati</taxon>
        <taxon>Actinomycetota</taxon>
        <taxon>Actinomycetes</taxon>
        <taxon>Mycobacteriales</taxon>
        <taxon>Corynebacteriaceae</taxon>
        <taxon>Corynebacterium</taxon>
    </lineage>
</organism>
<dbReference type="EMBL" id="JAAXPF010000002">
    <property type="protein sequence ID" value="NKY68187.1"/>
    <property type="molecule type" value="Genomic_DNA"/>
</dbReference>
<reference evidence="3 4" key="1">
    <citation type="submission" date="2020-04" db="EMBL/GenBank/DDBJ databases">
        <title>MicrobeNet Type strains.</title>
        <authorList>
            <person name="Nicholson A.C."/>
        </authorList>
    </citation>
    <scope>NUCLEOTIDE SEQUENCE [LARGE SCALE GENOMIC DNA]</scope>
    <source>
        <strain evidence="3 4">ATCC 700355</strain>
    </source>
</reference>
<evidence type="ECO:0000256" key="1">
    <source>
        <dbReference type="SAM" id="MobiDB-lite"/>
    </source>
</evidence>
<dbReference type="InterPro" id="IPR025447">
    <property type="entry name" value="DUF4192"/>
</dbReference>
<evidence type="ECO:0000313" key="3">
    <source>
        <dbReference type="EMBL" id="NKY68187.1"/>
    </source>
</evidence>
<dbReference type="Proteomes" id="UP001549139">
    <property type="component" value="Unassembled WGS sequence"/>
</dbReference>
<accession>A0A7X6LQ22</accession>
<dbReference type="EMBL" id="JBEPNZ010000001">
    <property type="protein sequence ID" value="MET3943883.1"/>
    <property type="molecule type" value="Genomic_DNA"/>
</dbReference>
<keyword evidence="5" id="KW-1185">Reference proteome</keyword>
<dbReference type="Pfam" id="PF13830">
    <property type="entry name" value="DUF4192"/>
    <property type="match status" value="1"/>
</dbReference>
<name>A0A7X6LQ22_9CORY</name>
<protein>
    <submittedName>
        <fullName evidence="3">DUF4192 domain-containing protein</fullName>
    </submittedName>
</protein>
<sequence>MDTQPQPNETNQPASANLPEQGQTALRSPSHLIAAIPGALGYFPNESVVLINVYSHPGADQALDIGTYLDADVGNTESIQRALQLIPVGRHVATFAVIVTRVPDSQMIAVAVEGLRRAADEFGEIVEACWIVSEVADGTPYHLVFGPDICSARNLWGWDDTYQCGTVSSIVAAEPMRPLIDQGALPELHKDELFAHFDPVSTPDARKCQALAPSAYRRGAELMDLVDVAPALARERLERACDIFLGAPNTSVIDNDGSLIIADVFTCAEDVELLASVLSRNALRDCLIVDALNHPRAAAAALLTIARNFSGRIRANALCLWAMVAVSLGLTGWASAALASAQKEVPGHSLSGLLASVLGIGQGHALLELCHQGCADTWAGLEG</sequence>